<dbReference type="EMBL" id="JANAVB010015600">
    <property type="protein sequence ID" value="KAJ6832936.1"/>
    <property type="molecule type" value="Genomic_DNA"/>
</dbReference>
<organism evidence="2 3">
    <name type="scientific">Iris pallida</name>
    <name type="common">Sweet iris</name>
    <dbReference type="NCBI Taxonomy" id="29817"/>
    <lineage>
        <taxon>Eukaryota</taxon>
        <taxon>Viridiplantae</taxon>
        <taxon>Streptophyta</taxon>
        <taxon>Embryophyta</taxon>
        <taxon>Tracheophyta</taxon>
        <taxon>Spermatophyta</taxon>
        <taxon>Magnoliopsida</taxon>
        <taxon>Liliopsida</taxon>
        <taxon>Asparagales</taxon>
        <taxon>Iridaceae</taxon>
        <taxon>Iridoideae</taxon>
        <taxon>Irideae</taxon>
        <taxon>Iris</taxon>
    </lineage>
</organism>
<sequence>MVSGREMVAGGKLQRWRREPRLWAVAIVVLALWTASNTGGVSSACRRDATSASRLRRCASSTRRKEESSALAVPPRVSSGAK</sequence>
<dbReference type="AlphaFoldDB" id="A0AAX6GW19"/>
<accession>A0AAX6GW19</accession>
<evidence type="ECO:0000313" key="3">
    <source>
        <dbReference type="Proteomes" id="UP001140949"/>
    </source>
</evidence>
<evidence type="ECO:0000256" key="1">
    <source>
        <dbReference type="SAM" id="MobiDB-lite"/>
    </source>
</evidence>
<gene>
    <name evidence="2" type="ORF">M6B38_342375</name>
</gene>
<dbReference type="Proteomes" id="UP001140949">
    <property type="component" value="Unassembled WGS sequence"/>
</dbReference>
<protein>
    <submittedName>
        <fullName evidence="2">Uncharacterized protein</fullName>
    </submittedName>
</protein>
<comment type="caution">
    <text evidence="2">The sequence shown here is derived from an EMBL/GenBank/DDBJ whole genome shotgun (WGS) entry which is preliminary data.</text>
</comment>
<reference evidence="2" key="1">
    <citation type="journal article" date="2023" name="GigaByte">
        <title>Genome assembly of the bearded iris, Iris pallida Lam.</title>
        <authorList>
            <person name="Bruccoleri R.E."/>
            <person name="Oakeley E.J."/>
            <person name="Faust A.M.E."/>
            <person name="Altorfer M."/>
            <person name="Dessus-Babus S."/>
            <person name="Burckhardt D."/>
            <person name="Oertli M."/>
            <person name="Naumann U."/>
            <person name="Petersen F."/>
            <person name="Wong J."/>
        </authorList>
    </citation>
    <scope>NUCLEOTIDE SEQUENCE</scope>
    <source>
        <strain evidence="2">GSM-AAB239-AS_SAM_17_03QT</strain>
    </source>
</reference>
<name>A0AAX6GW19_IRIPA</name>
<proteinExistence type="predicted"/>
<keyword evidence="3" id="KW-1185">Reference proteome</keyword>
<feature type="region of interest" description="Disordered" evidence="1">
    <location>
        <begin position="54"/>
        <end position="82"/>
    </location>
</feature>
<reference evidence="2" key="2">
    <citation type="submission" date="2023-04" db="EMBL/GenBank/DDBJ databases">
        <authorList>
            <person name="Bruccoleri R.E."/>
            <person name="Oakeley E.J."/>
            <person name="Faust A.-M."/>
            <person name="Dessus-Babus S."/>
            <person name="Altorfer M."/>
            <person name="Burckhardt D."/>
            <person name="Oertli M."/>
            <person name="Naumann U."/>
            <person name="Petersen F."/>
            <person name="Wong J."/>
        </authorList>
    </citation>
    <scope>NUCLEOTIDE SEQUENCE</scope>
    <source>
        <strain evidence="2">GSM-AAB239-AS_SAM_17_03QT</strain>
        <tissue evidence="2">Leaf</tissue>
    </source>
</reference>
<evidence type="ECO:0000313" key="2">
    <source>
        <dbReference type="EMBL" id="KAJ6832936.1"/>
    </source>
</evidence>